<organism evidence="2 3">
    <name type="scientific">Adiantum capillus-veneris</name>
    <name type="common">Maidenhair fern</name>
    <dbReference type="NCBI Taxonomy" id="13818"/>
    <lineage>
        <taxon>Eukaryota</taxon>
        <taxon>Viridiplantae</taxon>
        <taxon>Streptophyta</taxon>
        <taxon>Embryophyta</taxon>
        <taxon>Tracheophyta</taxon>
        <taxon>Polypodiopsida</taxon>
        <taxon>Polypodiidae</taxon>
        <taxon>Polypodiales</taxon>
        <taxon>Pteridineae</taxon>
        <taxon>Pteridaceae</taxon>
        <taxon>Vittarioideae</taxon>
        <taxon>Adiantum</taxon>
    </lineage>
</organism>
<dbReference type="AlphaFoldDB" id="A0A9D4UIV8"/>
<sequence length="939" mass="102383">MELSQALHRDLSVDSISAQVSVSLNSDGSFAKWTKKSVADNSLQASPSASNPQKLILNTSGSFHGHDCLQIGCDIFRLGHGDLHAFPPRKLRKLLTTFSDGVHVFSCVEKVNMPMCADLDWPLIGFDSVHHPFLGKKRPWQLCRLGHAVDEPADANSGFFGGKNLSQMLGKSDVLHHEDHLCMHSWGSGGSFFGGGNGEGGGGGHGDDSGGLQQPEFEGGDVPIMMNWHRSSEKHEGRASQGKAGIGDMDIRESLFADEDGTISRNETDVIDDEDINTEVCSLHSASRHTLYGILKDLDRVLSSFLPDFKRPIHQDYLNFLWQYNAHQSAGTTAQAHDLTELHDELQDIELELGDDNFASEMEGNSNNLLEKLRRLTLGLAKHSTMVKAQGTRVQTLKSEEAIDVNARELMAFTTPKEGQSRSTFKGEERPTTISGQLQGVVDWLDCLAHRAPVNHDVNHERLENQLDDQKLRTLVNEAVATAVKQLSDADGAPAPTRQADMEALKRLQREVFSELLNLREKLDKVASARNPHSARHFSGTGKTNLQGEVKAGMAFVMLEDSSSRHSRGSLEQAGMQTGVDVKLTFETPFREKDLLITECIAGQGSSVGEGRALGGPMSLEKVQYLAHINDDISISFVPMGARGMDVTDIVNPMQDQGLTAFSSRGPALFDHCKGSAIGASWAGSSFALSAAHYLSGWGNQPLSLGTESGPLCLSTLGQLLLQPTERLVFSLSGLNRFWPSPPLPSSMGLHWSEMGPLVIPKIHSLQTSRSTLSSEDSFLSHCNSMSSQWGMLASEYHLDDPPESKGTSQLSIAVATEMELSENLRLGAWAQADDVRQDIEKGNFQWAVNLAKMSKNGVSCGASIGSSKPDFWSISTSEQEIYPGYVGGVGDAYGPQLHLEAFVRLNCGKGFTLQPGLLYLLNKHSRTPAFIVRSNWLF</sequence>
<dbReference type="EMBL" id="JABFUD020000016">
    <property type="protein sequence ID" value="KAI5068191.1"/>
    <property type="molecule type" value="Genomic_DNA"/>
</dbReference>
<name>A0A9D4UIV8_ADICA</name>
<gene>
    <name evidence="2" type="ORF">GOP47_0016536</name>
</gene>
<evidence type="ECO:0000313" key="3">
    <source>
        <dbReference type="Proteomes" id="UP000886520"/>
    </source>
</evidence>
<evidence type="ECO:0000256" key="1">
    <source>
        <dbReference type="SAM" id="MobiDB-lite"/>
    </source>
</evidence>
<reference evidence="2" key="1">
    <citation type="submission" date="2021-01" db="EMBL/GenBank/DDBJ databases">
        <title>Adiantum capillus-veneris genome.</title>
        <authorList>
            <person name="Fang Y."/>
            <person name="Liao Q."/>
        </authorList>
    </citation>
    <scope>NUCLEOTIDE SEQUENCE</scope>
    <source>
        <strain evidence="2">H3</strain>
        <tissue evidence="2">Leaf</tissue>
    </source>
</reference>
<accession>A0A9D4UIV8</accession>
<proteinExistence type="predicted"/>
<dbReference type="Proteomes" id="UP000886520">
    <property type="component" value="Chromosome 16"/>
</dbReference>
<dbReference type="PANTHER" id="PTHR35097:SF1">
    <property type="entry name" value="GDSL ESTERASE_LIPASE"/>
    <property type="match status" value="1"/>
</dbReference>
<dbReference type="PANTHER" id="PTHR35097">
    <property type="entry name" value="GDSL ESTERASE/LIPASE"/>
    <property type="match status" value="1"/>
</dbReference>
<dbReference type="OrthoDB" id="2017825at2759"/>
<protein>
    <submittedName>
        <fullName evidence="2">Uncharacterized protein</fullName>
    </submittedName>
</protein>
<keyword evidence="3" id="KW-1185">Reference proteome</keyword>
<comment type="caution">
    <text evidence="2">The sequence shown here is derived from an EMBL/GenBank/DDBJ whole genome shotgun (WGS) entry which is preliminary data.</text>
</comment>
<evidence type="ECO:0000313" key="2">
    <source>
        <dbReference type="EMBL" id="KAI5068191.1"/>
    </source>
</evidence>
<feature type="compositionally biased region" description="Gly residues" evidence="1">
    <location>
        <begin position="193"/>
        <end position="204"/>
    </location>
</feature>
<feature type="region of interest" description="Disordered" evidence="1">
    <location>
        <begin position="193"/>
        <end position="220"/>
    </location>
</feature>